<dbReference type="AlphaFoldDB" id="A0A2Z4AE88"/>
<evidence type="ECO:0000256" key="7">
    <source>
        <dbReference type="ARBA" id="ARBA00012927"/>
    </source>
</evidence>
<evidence type="ECO:0000313" key="11">
    <source>
        <dbReference type="EMBL" id="AWT59236.1"/>
    </source>
</evidence>
<gene>
    <name evidence="11" type="primary">uxuA_6</name>
    <name evidence="11" type="ORF">DF168_00417</name>
</gene>
<evidence type="ECO:0000256" key="5">
    <source>
        <dbReference type="ARBA" id="ARBA00004892"/>
    </source>
</evidence>
<evidence type="ECO:0000256" key="1">
    <source>
        <dbReference type="ARBA" id="ARBA00001794"/>
    </source>
</evidence>
<comment type="cofactor">
    <cofactor evidence="2">
        <name>Mn(2+)</name>
        <dbReference type="ChEBI" id="CHEBI:29035"/>
    </cofactor>
</comment>
<evidence type="ECO:0000256" key="4">
    <source>
        <dbReference type="ARBA" id="ARBA00002713"/>
    </source>
</evidence>
<dbReference type="EMBL" id="CP029803">
    <property type="protein sequence ID" value="AWT59236.1"/>
    <property type="molecule type" value="Genomic_DNA"/>
</dbReference>
<dbReference type="GO" id="GO:0030145">
    <property type="term" value="F:manganese ion binding"/>
    <property type="evidence" value="ECO:0007669"/>
    <property type="project" value="TreeGrafter"/>
</dbReference>
<dbReference type="KEGG" id="mtar:DF168_00417"/>
<evidence type="ECO:0000256" key="8">
    <source>
        <dbReference type="ARBA" id="ARBA00023004"/>
    </source>
</evidence>
<comment type="cofactor">
    <cofactor evidence="3">
        <name>Fe(2+)</name>
        <dbReference type="ChEBI" id="CHEBI:29033"/>
    </cofactor>
</comment>
<comment type="function">
    <text evidence="4">Catalyzes the dehydration of D-mannonate.</text>
</comment>
<comment type="similarity">
    <text evidence="6">Belongs to the mannonate dehydratase family.</text>
</comment>
<dbReference type="InterPro" id="IPR036237">
    <property type="entry name" value="Xyl_isomerase-like_sf"/>
</dbReference>
<evidence type="ECO:0000256" key="9">
    <source>
        <dbReference type="ARBA" id="ARBA00023211"/>
    </source>
</evidence>
<dbReference type="Gene3D" id="3.20.20.150">
    <property type="entry name" value="Divalent-metal-dependent TIM barrel enzymes"/>
    <property type="match status" value="1"/>
</dbReference>
<evidence type="ECO:0000256" key="6">
    <source>
        <dbReference type="ARBA" id="ARBA00007389"/>
    </source>
</evidence>
<keyword evidence="10 11" id="KW-0456">Lyase</keyword>
<organism evidence="11 12">
    <name type="scientific">Candidatus Moanibacter tarae</name>
    <dbReference type="NCBI Taxonomy" id="2200854"/>
    <lineage>
        <taxon>Bacteria</taxon>
        <taxon>Pseudomonadati</taxon>
        <taxon>Verrucomicrobiota</taxon>
        <taxon>Opitutia</taxon>
        <taxon>Puniceicoccales</taxon>
        <taxon>Puniceicoccales incertae sedis</taxon>
        <taxon>Candidatus Moanibacter</taxon>
    </lineage>
</organism>
<dbReference type="GO" id="GO:0042840">
    <property type="term" value="P:D-glucuronate catabolic process"/>
    <property type="evidence" value="ECO:0007669"/>
    <property type="project" value="TreeGrafter"/>
</dbReference>
<dbReference type="GO" id="GO:0008927">
    <property type="term" value="F:mannonate dehydratase activity"/>
    <property type="evidence" value="ECO:0007669"/>
    <property type="project" value="UniProtKB-EC"/>
</dbReference>
<dbReference type="PANTHER" id="PTHR30387:SF2">
    <property type="entry name" value="MANNONATE DEHYDRATASE"/>
    <property type="match status" value="1"/>
</dbReference>
<evidence type="ECO:0000256" key="10">
    <source>
        <dbReference type="ARBA" id="ARBA00023239"/>
    </source>
</evidence>
<dbReference type="GO" id="GO:0008198">
    <property type="term" value="F:ferrous iron binding"/>
    <property type="evidence" value="ECO:0007669"/>
    <property type="project" value="TreeGrafter"/>
</dbReference>
<evidence type="ECO:0000313" key="12">
    <source>
        <dbReference type="Proteomes" id="UP000247465"/>
    </source>
</evidence>
<dbReference type="Pfam" id="PF03786">
    <property type="entry name" value="UxuA"/>
    <property type="match status" value="1"/>
</dbReference>
<proteinExistence type="inferred from homology"/>
<dbReference type="EC" id="4.2.1.8" evidence="7"/>
<dbReference type="PANTHER" id="PTHR30387">
    <property type="entry name" value="MANNONATE DEHYDRATASE"/>
    <property type="match status" value="1"/>
</dbReference>
<evidence type="ECO:0000256" key="3">
    <source>
        <dbReference type="ARBA" id="ARBA00001954"/>
    </source>
</evidence>
<sequence length="333" mass="37086">MKLGFKGNSDPTVLAFARQLGATDFISTFREFDSERGYYNFHDLCQTKARIEDAGLKWAILEGVPAEWCDKIKLGLPGRDEQIENWCRTLRSMGAAGILGLGYPFSLRCVGGNYGLRTSKSELGRAGAIVTSFDYEKIKGAHQDYWDPPVSDCLELSDEEMWDNFSYFLKAVMPVAEEAGVRMGLHPDDPPISPIGGISRIFRTHDALKQATETVPSDCNCLGFCQGTISEMPGNVLDAIQYFGSRNKILYVHYRFVSGTVPKFSETFIDQGNVDPMESMRAYEKVGFDGVMIEDHVPELAIDHESEKYTSRAYALGYMKALMDNVNGHTEAG</sequence>
<comment type="catalytic activity">
    <reaction evidence="1">
        <text>D-mannonate = 2-dehydro-3-deoxy-D-gluconate + H2O</text>
        <dbReference type="Rhea" id="RHEA:20097"/>
        <dbReference type="ChEBI" id="CHEBI:15377"/>
        <dbReference type="ChEBI" id="CHEBI:17767"/>
        <dbReference type="ChEBI" id="CHEBI:57990"/>
        <dbReference type="EC" id="4.2.1.8"/>
    </reaction>
</comment>
<protein>
    <recommendedName>
        <fullName evidence="7">mannonate dehydratase</fullName>
        <ecNumber evidence="7">4.2.1.8</ecNumber>
    </recommendedName>
</protein>
<accession>A0A2Z4AE88</accession>
<comment type="pathway">
    <text evidence="5">Carbohydrate metabolism; pentose and glucuronate interconversion.</text>
</comment>
<evidence type="ECO:0000256" key="2">
    <source>
        <dbReference type="ARBA" id="ARBA00001936"/>
    </source>
</evidence>
<keyword evidence="8" id="KW-0408">Iron</keyword>
<dbReference type="Proteomes" id="UP000247465">
    <property type="component" value="Chromosome"/>
</dbReference>
<dbReference type="SUPFAM" id="SSF51658">
    <property type="entry name" value="Xylose isomerase-like"/>
    <property type="match status" value="1"/>
</dbReference>
<dbReference type="UniPathway" id="UPA00246"/>
<name>A0A2Z4AE88_9BACT</name>
<reference evidence="11 12" key="1">
    <citation type="submission" date="2018-06" db="EMBL/GenBank/DDBJ databases">
        <title>Draft Genome Sequence of a Novel Marine Bacterium Related to the Verrucomicrobia.</title>
        <authorList>
            <person name="Vosseberg J."/>
            <person name="Martijn J."/>
            <person name="Ettema T.J.G."/>
        </authorList>
    </citation>
    <scope>NUCLEOTIDE SEQUENCE [LARGE SCALE GENOMIC DNA]</scope>
    <source>
        <strain evidence="11">TARA_B100001123</strain>
    </source>
</reference>
<keyword evidence="9" id="KW-0464">Manganese</keyword>
<dbReference type="InterPro" id="IPR004628">
    <property type="entry name" value="Man_deHydtase"/>
</dbReference>